<evidence type="ECO:0000313" key="9">
    <source>
        <dbReference type="Proteomes" id="UP000007014"/>
    </source>
</evidence>
<dbReference type="OMA" id="WWTSNIV"/>
<evidence type="ECO:0000256" key="4">
    <source>
        <dbReference type="ARBA" id="ARBA00023136"/>
    </source>
</evidence>
<dbReference type="OrthoDB" id="5547497at2759"/>
<dbReference type="eggNOG" id="KOG1442">
    <property type="taxonomic scope" value="Eukaryota"/>
</dbReference>
<dbReference type="InterPro" id="IPR004853">
    <property type="entry name" value="Sugar_P_trans_dom"/>
</dbReference>
<evidence type="ECO:0000256" key="2">
    <source>
        <dbReference type="ARBA" id="ARBA00022692"/>
    </source>
</evidence>
<dbReference type="InterPro" id="IPR050186">
    <property type="entry name" value="TPT_transporter"/>
</dbReference>
<dbReference type="GO" id="GO:0016020">
    <property type="term" value="C:membrane"/>
    <property type="evidence" value="ECO:0007669"/>
    <property type="project" value="UniProtKB-SubCell"/>
</dbReference>
<proteinExistence type="predicted"/>
<feature type="transmembrane region" description="Helical" evidence="6">
    <location>
        <begin position="56"/>
        <end position="77"/>
    </location>
</feature>
<keyword evidence="2 6" id="KW-0812">Transmembrane</keyword>
<feature type="transmembrane region" description="Helical" evidence="6">
    <location>
        <begin position="121"/>
        <end position="138"/>
    </location>
</feature>
<protein>
    <submittedName>
        <fullName evidence="8">Probable GDP-fucose transporter</fullName>
    </submittedName>
</protein>
<gene>
    <name evidence="8" type="ORF">CYME_CMT467C</name>
</gene>
<dbReference type="SUPFAM" id="SSF103481">
    <property type="entry name" value="Multidrug resistance efflux transporter EmrE"/>
    <property type="match status" value="1"/>
</dbReference>
<feature type="transmembrane region" description="Helical" evidence="6">
    <location>
        <begin position="292"/>
        <end position="313"/>
    </location>
</feature>
<reference evidence="8 9" key="1">
    <citation type="journal article" date="2004" name="Nature">
        <title>Genome sequence of the ultrasmall unicellular red alga Cyanidioschyzon merolae 10D.</title>
        <authorList>
            <person name="Matsuzaki M."/>
            <person name="Misumi O."/>
            <person name="Shin-i T."/>
            <person name="Maruyama S."/>
            <person name="Takahara M."/>
            <person name="Miyagishima S."/>
            <person name="Mori T."/>
            <person name="Nishida K."/>
            <person name="Yagisawa F."/>
            <person name="Nishida K."/>
            <person name="Yoshida Y."/>
            <person name="Nishimura Y."/>
            <person name="Nakao S."/>
            <person name="Kobayashi T."/>
            <person name="Momoyama Y."/>
            <person name="Higashiyama T."/>
            <person name="Minoda A."/>
            <person name="Sano M."/>
            <person name="Nomoto H."/>
            <person name="Oishi K."/>
            <person name="Hayashi H."/>
            <person name="Ohta F."/>
            <person name="Nishizaka S."/>
            <person name="Haga S."/>
            <person name="Miura S."/>
            <person name="Morishita T."/>
            <person name="Kabeya Y."/>
            <person name="Terasawa K."/>
            <person name="Suzuki Y."/>
            <person name="Ishii Y."/>
            <person name="Asakawa S."/>
            <person name="Takano H."/>
            <person name="Ohta N."/>
            <person name="Kuroiwa H."/>
            <person name="Tanaka K."/>
            <person name="Shimizu N."/>
            <person name="Sugano S."/>
            <person name="Sato N."/>
            <person name="Nozaki H."/>
            <person name="Ogasawara N."/>
            <person name="Kohara Y."/>
            <person name="Kuroiwa T."/>
        </authorList>
    </citation>
    <scope>NUCLEOTIDE SEQUENCE [LARGE SCALE GENOMIC DNA]</scope>
    <source>
        <strain evidence="8 9">10D</strain>
    </source>
</reference>
<dbReference type="EMBL" id="AP006502">
    <property type="protein sequence ID" value="BAM83398.1"/>
    <property type="molecule type" value="Genomic_DNA"/>
</dbReference>
<keyword evidence="9" id="KW-1185">Reference proteome</keyword>
<feature type="transmembrane region" description="Helical" evidence="6">
    <location>
        <begin position="144"/>
        <end position="160"/>
    </location>
</feature>
<feature type="region of interest" description="Disordered" evidence="5">
    <location>
        <begin position="324"/>
        <end position="349"/>
    </location>
</feature>
<dbReference type="PANTHER" id="PTHR11132">
    <property type="entry name" value="SOLUTE CARRIER FAMILY 35"/>
    <property type="match status" value="1"/>
</dbReference>
<feature type="transmembrane region" description="Helical" evidence="6">
    <location>
        <begin position="209"/>
        <end position="226"/>
    </location>
</feature>
<dbReference type="HOGENOM" id="CLU_044894_1_0_1"/>
<evidence type="ECO:0000313" key="8">
    <source>
        <dbReference type="EMBL" id="BAM83398.1"/>
    </source>
</evidence>
<dbReference type="AlphaFoldDB" id="M1VMP4"/>
<feature type="transmembrane region" description="Helical" evidence="6">
    <location>
        <begin position="22"/>
        <end position="44"/>
    </location>
</feature>
<evidence type="ECO:0000256" key="3">
    <source>
        <dbReference type="ARBA" id="ARBA00022989"/>
    </source>
</evidence>
<evidence type="ECO:0000256" key="1">
    <source>
        <dbReference type="ARBA" id="ARBA00004141"/>
    </source>
</evidence>
<dbReference type="InterPro" id="IPR037185">
    <property type="entry name" value="EmrE-like"/>
</dbReference>
<comment type="subcellular location">
    <subcellularLocation>
        <location evidence="1">Membrane</location>
        <topology evidence="1">Multi-pass membrane protein</topology>
    </subcellularLocation>
</comment>
<dbReference type="GeneID" id="16998008"/>
<feature type="domain" description="Sugar phosphate transporter" evidence="7">
    <location>
        <begin position="21"/>
        <end position="310"/>
    </location>
</feature>
<dbReference type="Gramene" id="CMT467CT">
    <property type="protein sequence ID" value="CMT467CT"/>
    <property type="gene ID" value="CMT467C"/>
</dbReference>
<keyword evidence="4 6" id="KW-0472">Membrane</keyword>
<feature type="transmembrane region" description="Helical" evidence="6">
    <location>
        <begin position="167"/>
        <end position="189"/>
    </location>
</feature>
<dbReference type="STRING" id="280699.M1VMP4"/>
<feature type="transmembrane region" description="Helical" evidence="6">
    <location>
        <begin position="89"/>
        <end position="109"/>
    </location>
</feature>
<keyword evidence="3 6" id="KW-1133">Transmembrane helix</keyword>
<evidence type="ECO:0000259" key="7">
    <source>
        <dbReference type="Pfam" id="PF03151"/>
    </source>
</evidence>
<sequence length="349" mass="37995">MDKATIFNGDDKLNLATKSTRIAVAVASYWIISIAMVFLNKAVLSQPGTRVDAPLFVTWYQCLCTVVGCYVLGVLGIGGVPRFEVQRAVLWKMLPLSAVFVAMTATNNVCLKYVEVSFYQVARSLTVVFNVLLDFLILGQRTSLEAMVCLAVVIFGYVLGNDQEVRWSLMGVLFGLASSFFVALNSIFVKKNLAHVDNNPWKLTLYNNLNATVLFVPLILLTGEVSEIFQNPTTRTPLFWTLMSVGGMLGIAISFAAAAQIKWTSPLTHNVSCTAKAAAQTFLALLVYRNPITVLGLLSIFIVLGGSLAYTMVRRSEMIAGSERSSRSAGLTTTAKAEEPAHPTSIRVS</sequence>
<name>M1VMP4_CYAM1</name>
<dbReference type="Proteomes" id="UP000007014">
    <property type="component" value="Chromosome 20"/>
</dbReference>
<dbReference type="RefSeq" id="XP_005539434.1">
    <property type="nucleotide sequence ID" value="XM_005539377.1"/>
</dbReference>
<reference evidence="8 9" key="2">
    <citation type="journal article" date="2007" name="BMC Biol.">
        <title>A 100%-complete sequence reveals unusually simple genomic features in the hot-spring red alga Cyanidioschyzon merolae.</title>
        <authorList>
            <person name="Nozaki H."/>
            <person name="Takano H."/>
            <person name="Misumi O."/>
            <person name="Terasawa K."/>
            <person name="Matsuzaki M."/>
            <person name="Maruyama S."/>
            <person name="Nishida K."/>
            <person name="Yagisawa F."/>
            <person name="Yoshida Y."/>
            <person name="Fujiwara T."/>
            <person name="Takio S."/>
            <person name="Tamura K."/>
            <person name="Chung S.J."/>
            <person name="Nakamura S."/>
            <person name="Kuroiwa H."/>
            <person name="Tanaka K."/>
            <person name="Sato N."/>
            <person name="Kuroiwa T."/>
        </authorList>
    </citation>
    <scope>NUCLEOTIDE SEQUENCE [LARGE SCALE GENOMIC DNA]</scope>
    <source>
        <strain evidence="8 9">10D</strain>
    </source>
</reference>
<evidence type="ECO:0000256" key="6">
    <source>
        <dbReference type="SAM" id="Phobius"/>
    </source>
</evidence>
<dbReference type="KEGG" id="cme:CYME_CMT467C"/>
<organism evidence="8 9">
    <name type="scientific">Cyanidioschyzon merolae (strain NIES-3377 / 10D)</name>
    <name type="common">Unicellular red alga</name>
    <dbReference type="NCBI Taxonomy" id="280699"/>
    <lineage>
        <taxon>Eukaryota</taxon>
        <taxon>Rhodophyta</taxon>
        <taxon>Bangiophyceae</taxon>
        <taxon>Cyanidiales</taxon>
        <taxon>Cyanidiaceae</taxon>
        <taxon>Cyanidioschyzon</taxon>
    </lineage>
</organism>
<dbReference type="Pfam" id="PF03151">
    <property type="entry name" value="TPT"/>
    <property type="match status" value="1"/>
</dbReference>
<feature type="transmembrane region" description="Helical" evidence="6">
    <location>
        <begin position="238"/>
        <end position="261"/>
    </location>
</feature>
<accession>M1VMP4</accession>
<evidence type="ECO:0000256" key="5">
    <source>
        <dbReference type="SAM" id="MobiDB-lite"/>
    </source>
</evidence>